<comment type="caution">
    <text evidence="1">The sequence shown here is derived from an EMBL/GenBank/DDBJ whole genome shotgun (WGS) entry which is preliminary data.</text>
</comment>
<dbReference type="AlphaFoldDB" id="A0A1R1XQZ2"/>
<keyword evidence="2" id="KW-1185">Reference proteome</keyword>
<evidence type="ECO:0000313" key="2">
    <source>
        <dbReference type="Proteomes" id="UP000187429"/>
    </source>
</evidence>
<proteinExistence type="predicted"/>
<dbReference type="OrthoDB" id="2400069at2759"/>
<sequence length="213" mass="24560">MSVNTIKAYKSAITSLVEDSEEIDSSQCLKEFLSAINDTEIKSFVRPTIDISPVILRLREWGRTQELDIRQLTSKTCWLLALFGFLRASDIHRIDDSRTTIYNVILKMVIIDPKEKRNGKSIERPCEINEHLDPILCPVLACKIYKGKVAYDLCSLPHTNNNAITVNMLSRNTRNHKYPLSVDIITRHIHNLSILYRDRLIRPYLRLGLLGRL</sequence>
<name>A0A1R1XQZ2_9FUNG</name>
<evidence type="ECO:0000313" key="1">
    <source>
        <dbReference type="EMBL" id="OMJ17063.1"/>
    </source>
</evidence>
<accession>A0A1R1XQZ2</accession>
<protein>
    <submittedName>
        <fullName evidence="1">Uncharacterized protein</fullName>
    </submittedName>
</protein>
<gene>
    <name evidence="1" type="ORF">AYI69_g7585</name>
</gene>
<dbReference type="Proteomes" id="UP000187429">
    <property type="component" value="Unassembled WGS sequence"/>
</dbReference>
<reference evidence="2" key="1">
    <citation type="submission" date="2017-01" db="EMBL/GenBank/DDBJ databases">
        <authorList>
            <person name="Wang Y."/>
            <person name="White M."/>
            <person name="Kvist S."/>
            <person name="Moncalvo J.-M."/>
        </authorList>
    </citation>
    <scope>NUCLEOTIDE SEQUENCE [LARGE SCALE GENOMIC DNA]</scope>
    <source>
        <strain evidence="2">ID-206-W2</strain>
    </source>
</reference>
<dbReference type="EMBL" id="LSSM01003697">
    <property type="protein sequence ID" value="OMJ17063.1"/>
    <property type="molecule type" value="Genomic_DNA"/>
</dbReference>
<organism evidence="1 2">
    <name type="scientific">Smittium culicis</name>
    <dbReference type="NCBI Taxonomy" id="133412"/>
    <lineage>
        <taxon>Eukaryota</taxon>
        <taxon>Fungi</taxon>
        <taxon>Fungi incertae sedis</taxon>
        <taxon>Zoopagomycota</taxon>
        <taxon>Kickxellomycotina</taxon>
        <taxon>Harpellomycetes</taxon>
        <taxon>Harpellales</taxon>
        <taxon>Legeriomycetaceae</taxon>
        <taxon>Smittium</taxon>
    </lineage>
</organism>